<dbReference type="EMBL" id="JBCLUF010000013">
    <property type="protein sequence ID" value="MEY8662212.1"/>
    <property type="molecule type" value="Genomic_DNA"/>
</dbReference>
<gene>
    <name evidence="1" type="ORF">AALT52_04815</name>
</gene>
<comment type="caution">
    <text evidence="1">The sequence shown here is derived from an EMBL/GenBank/DDBJ whole genome shotgun (WGS) entry which is preliminary data.</text>
</comment>
<evidence type="ECO:0000313" key="2">
    <source>
        <dbReference type="Proteomes" id="UP001565236"/>
    </source>
</evidence>
<proteinExistence type="predicted"/>
<organism evidence="1 2">
    <name type="scientific">Ligilactobacillus faecis</name>
    <dbReference type="NCBI Taxonomy" id="762833"/>
    <lineage>
        <taxon>Bacteria</taxon>
        <taxon>Bacillati</taxon>
        <taxon>Bacillota</taxon>
        <taxon>Bacilli</taxon>
        <taxon>Lactobacillales</taxon>
        <taxon>Lactobacillaceae</taxon>
        <taxon>Ligilactobacillus</taxon>
    </lineage>
</organism>
<dbReference type="Proteomes" id="UP001565236">
    <property type="component" value="Unassembled WGS sequence"/>
</dbReference>
<reference evidence="1 2" key="1">
    <citation type="submission" date="2024-03" db="EMBL/GenBank/DDBJ databases">
        <title>Mouse gut bacterial collection (mGBC) of GemPharmatech.</title>
        <authorList>
            <person name="He Y."/>
            <person name="Dong L."/>
            <person name="Wu D."/>
            <person name="Gao X."/>
            <person name="Lin Z."/>
        </authorList>
    </citation>
    <scope>NUCLEOTIDE SEQUENCE [LARGE SCALE GENOMIC DNA]</scope>
    <source>
        <strain evidence="1 2">15-30</strain>
    </source>
</reference>
<keyword evidence="2" id="KW-1185">Reference proteome</keyword>
<evidence type="ECO:0008006" key="3">
    <source>
        <dbReference type="Google" id="ProtNLM"/>
    </source>
</evidence>
<sequence length="90" mass="10625">MPFEIEIKKQIKTGKDSDADVKVRHLKYTDGKTNTLPDNLKRLYKRIKYYQRKLARKRVVNGLVLVDKYYPSTQRCSKCGTIMDRDENTV</sequence>
<evidence type="ECO:0000313" key="1">
    <source>
        <dbReference type="EMBL" id="MEY8662212.1"/>
    </source>
</evidence>
<accession>A0ABV4DP11</accession>
<name>A0ABV4DP11_9LACO</name>
<protein>
    <recommendedName>
        <fullName evidence="3">Transposase</fullName>
    </recommendedName>
</protein>